<evidence type="ECO:0008006" key="3">
    <source>
        <dbReference type="Google" id="ProtNLM"/>
    </source>
</evidence>
<evidence type="ECO:0000313" key="2">
    <source>
        <dbReference type="Proteomes" id="UP000317046"/>
    </source>
</evidence>
<dbReference type="RefSeq" id="WP_052104214.1">
    <property type="nucleotide sequence ID" value="NZ_BJLR01000030.1"/>
</dbReference>
<dbReference type="AlphaFoldDB" id="A0A4Y3L0Z0"/>
<comment type="caution">
    <text evidence="1">The sequence shown here is derived from an EMBL/GenBank/DDBJ whole genome shotgun (WGS) entry which is preliminary data.</text>
</comment>
<dbReference type="EMBL" id="BJLR01000030">
    <property type="protein sequence ID" value="GEA89394.1"/>
    <property type="molecule type" value="Genomic_DNA"/>
</dbReference>
<protein>
    <recommendedName>
        <fullName evidence="3">3-methyladenine DNA glycosylase</fullName>
    </recommendedName>
</protein>
<dbReference type="Proteomes" id="UP000317046">
    <property type="component" value="Unassembled WGS sequence"/>
</dbReference>
<accession>A0A4Y3L0Z0</accession>
<gene>
    <name evidence="1" type="ORF">CCE01nite_33430</name>
</gene>
<proteinExistence type="predicted"/>
<sequence length="302" mass="33394">MEPTAERRVLPAEEWAGVARDHAARADALTQAHRARRAAGSRHAIDDFLYDYYNTKPSLLRRWHPGAGTGLAPTPDGPAEHAVWRWYRTGDDGVVELDTGAFLAERGDTVAFVHTLLAQTAARPAHTGCLGLHEWAMVYRQDDERRRHTLPLRLGREGTDAVVEQLPLQCTHFDAFRFFTPDAVPRNRAPLTRETQVAREQPGCLHANMDLFKWASKLGPAVPGALLLDCFALARDIRTLDMQASPYDVTSLGERAVAIETPEGKAEYVARQRGFAERAAVLRARLVDVAAGLLPVREPLAG</sequence>
<name>A0A4Y3L0Z0_9CELL</name>
<evidence type="ECO:0000313" key="1">
    <source>
        <dbReference type="EMBL" id="GEA89394.1"/>
    </source>
</evidence>
<keyword evidence="2" id="KW-1185">Reference proteome</keyword>
<organism evidence="1 2">
    <name type="scientific">Cellulomonas cellasea</name>
    <dbReference type="NCBI Taxonomy" id="43670"/>
    <lineage>
        <taxon>Bacteria</taxon>
        <taxon>Bacillati</taxon>
        <taxon>Actinomycetota</taxon>
        <taxon>Actinomycetes</taxon>
        <taxon>Micrococcales</taxon>
        <taxon>Cellulomonadaceae</taxon>
        <taxon>Cellulomonas</taxon>
    </lineage>
</organism>
<reference evidence="1" key="1">
    <citation type="submission" date="2019-06" db="EMBL/GenBank/DDBJ databases">
        <title>Whole genome shotgun sequence of Cellulomonas cellasea NBRC 3753.</title>
        <authorList>
            <person name="Hosoyama A."/>
            <person name="Uohara A."/>
            <person name="Ohji S."/>
            <person name="Ichikawa N."/>
        </authorList>
    </citation>
    <scope>NUCLEOTIDE SEQUENCE [LARGE SCALE GENOMIC DNA]</scope>
    <source>
        <strain evidence="1">NBRC 3753</strain>
    </source>
</reference>